<sequence length="69" mass="8176">MKPSLLNLLLRGGMSYRDISEELGIKKHRVQWFVLELERRGWIEVKRQIICLFDGTTSNAINQYRRGKL</sequence>
<evidence type="ECO:0000313" key="1">
    <source>
        <dbReference type="EMBL" id="KAB0875125.1"/>
    </source>
</evidence>
<dbReference type="InterPro" id="IPR036390">
    <property type="entry name" value="WH_DNA-bd_sf"/>
</dbReference>
<reference evidence="1 2" key="1">
    <citation type="submission" date="2019-09" db="EMBL/GenBank/DDBJ databases">
        <title>Prevalence, distribution, and phylogeny of type two toxin-antitoxin genes possessed by Cronobacter species where C. sakazakii homologs follow sequence type lineages.</title>
        <authorList>
            <person name="Finkelstein S."/>
            <person name="Negrete F."/>
            <person name="Jang H."/>
            <person name="Gopinath G.R."/>
            <person name="Tall B.D."/>
        </authorList>
    </citation>
    <scope>NUCLEOTIDE SEQUENCE [LARGE SCALE GENOMIC DNA]</scope>
    <source>
        <strain evidence="1 2">MOD1_Comp4</strain>
    </source>
</reference>
<organism evidence="1 2">
    <name type="scientific">Cronobacter sakazakii</name>
    <name type="common">Enterobacter sakazakii</name>
    <dbReference type="NCBI Taxonomy" id="28141"/>
    <lineage>
        <taxon>Bacteria</taxon>
        <taxon>Pseudomonadati</taxon>
        <taxon>Pseudomonadota</taxon>
        <taxon>Gammaproteobacteria</taxon>
        <taxon>Enterobacterales</taxon>
        <taxon>Enterobacteriaceae</taxon>
        <taxon>Cronobacter</taxon>
    </lineage>
</organism>
<dbReference type="SUPFAM" id="SSF46785">
    <property type="entry name" value="Winged helix' DNA-binding domain"/>
    <property type="match status" value="1"/>
</dbReference>
<dbReference type="Gene3D" id="1.10.10.10">
    <property type="entry name" value="Winged helix-like DNA-binding domain superfamily/Winged helix DNA-binding domain"/>
    <property type="match status" value="1"/>
</dbReference>
<comment type="caution">
    <text evidence="1">The sequence shown here is derived from an EMBL/GenBank/DDBJ whole genome shotgun (WGS) entry which is preliminary data.</text>
</comment>
<proteinExistence type="predicted"/>
<dbReference type="InterPro" id="IPR036388">
    <property type="entry name" value="WH-like_DNA-bd_sf"/>
</dbReference>
<dbReference type="EMBL" id="WAGF01000026">
    <property type="protein sequence ID" value="KAB0875125.1"/>
    <property type="molecule type" value="Genomic_DNA"/>
</dbReference>
<name>A0AAN5WZ57_CROSK</name>
<evidence type="ECO:0000313" key="2">
    <source>
        <dbReference type="Proteomes" id="UP000439917"/>
    </source>
</evidence>
<dbReference type="RefSeq" id="WP_104678154.1">
    <property type="nucleotide sequence ID" value="NZ_JAVSDN010000015.1"/>
</dbReference>
<dbReference type="Pfam" id="PF13412">
    <property type="entry name" value="HTH_24"/>
    <property type="match status" value="1"/>
</dbReference>
<gene>
    <name evidence="1" type="ORF">FZI38_21760</name>
</gene>
<protein>
    <submittedName>
        <fullName evidence="1">MarR family transcriptional regulator</fullName>
    </submittedName>
</protein>
<dbReference type="AlphaFoldDB" id="A0AAN5WZ57"/>
<accession>A0AAN5WZ57</accession>
<dbReference type="Proteomes" id="UP000439917">
    <property type="component" value="Unassembled WGS sequence"/>
</dbReference>